<reference evidence="3" key="1">
    <citation type="submission" date="2016-10" db="EMBL/GenBank/DDBJ databases">
        <authorList>
            <person name="Varghese N."/>
            <person name="Submissions S."/>
        </authorList>
    </citation>
    <scope>NUCLEOTIDE SEQUENCE [LARGE SCALE GENOMIC DNA]</scope>
    <source>
        <strain evidence="3">IBRC-M 10403</strain>
    </source>
</reference>
<evidence type="ECO:0000313" key="3">
    <source>
        <dbReference type="Proteomes" id="UP000199501"/>
    </source>
</evidence>
<gene>
    <name evidence="2" type="ORF">SAMN05216174_113182</name>
</gene>
<feature type="region of interest" description="Disordered" evidence="1">
    <location>
        <begin position="31"/>
        <end position="61"/>
    </location>
</feature>
<evidence type="ECO:0000313" key="2">
    <source>
        <dbReference type="EMBL" id="SDD59046.1"/>
    </source>
</evidence>
<accession>A0A1G6W1W1</accession>
<protein>
    <submittedName>
        <fullName evidence="2">Uncharacterized protein</fullName>
    </submittedName>
</protein>
<organism evidence="2 3">
    <name type="scientific">Actinokineospora iranica</name>
    <dbReference type="NCBI Taxonomy" id="1271860"/>
    <lineage>
        <taxon>Bacteria</taxon>
        <taxon>Bacillati</taxon>
        <taxon>Actinomycetota</taxon>
        <taxon>Actinomycetes</taxon>
        <taxon>Pseudonocardiales</taxon>
        <taxon>Pseudonocardiaceae</taxon>
        <taxon>Actinokineospora</taxon>
    </lineage>
</organism>
<dbReference type="AlphaFoldDB" id="A0A1G6W1W1"/>
<feature type="compositionally biased region" description="Polar residues" evidence="1">
    <location>
        <begin position="32"/>
        <end position="45"/>
    </location>
</feature>
<keyword evidence="3" id="KW-1185">Reference proteome</keyword>
<evidence type="ECO:0000256" key="1">
    <source>
        <dbReference type="SAM" id="MobiDB-lite"/>
    </source>
</evidence>
<dbReference type="Proteomes" id="UP000199501">
    <property type="component" value="Unassembled WGS sequence"/>
</dbReference>
<sequence length="154" mass="16032">MGETSDDTAVNRIQLLVIAGLLGGLVACGTTEPASTGERSSTNQETGGPPGASGGSTDTTARHVVDRFIAAGLPAANPRDNTKQNCDSLRCLQLITTDAISVYSWPDETAAQHQVDVSSGNAYRQGTIVLSYGAARTPQANRPRYEAVLKDVVG</sequence>
<dbReference type="EMBL" id="FMZZ01000013">
    <property type="protein sequence ID" value="SDD59046.1"/>
    <property type="molecule type" value="Genomic_DNA"/>
</dbReference>
<proteinExistence type="predicted"/>
<name>A0A1G6W1W1_9PSEU</name>
<dbReference type="RefSeq" id="WP_091455136.1">
    <property type="nucleotide sequence ID" value="NZ_FMZZ01000013.1"/>
</dbReference>